<evidence type="ECO:0000256" key="1">
    <source>
        <dbReference type="ARBA" id="ARBA00009437"/>
    </source>
</evidence>
<evidence type="ECO:0000313" key="7">
    <source>
        <dbReference type="Proteomes" id="UP000278746"/>
    </source>
</evidence>
<keyword evidence="4" id="KW-0804">Transcription</keyword>
<keyword evidence="3" id="KW-0238">DNA-binding</keyword>
<gene>
    <name evidence="6" type="ORF">EBO34_15840</name>
</gene>
<dbReference type="SUPFAM" id="SSF46785">
    <property type="entry name" value="Winged helix' DNA-binding domain"/>
    <property type="match status" value="1"/>
</dbReference>
<keyword evidence="7" id="KW-1185">Reference proteome</keyword>
<keyword evidence="2" id="KW-0805">Transcription regulation</keyword>
<dbReference type="PANTHER" id="PTHR30346">
    <property type="entry name" value="TRANSCRIPTIONAL DUAL REGULATOR HCAR-RELATED"/>
    <property type="match status" value="1"/>
</dbReference>
<dbReference type="GO" id="GO:0032993">
    <property type="term" value="C:protein-DNA complex"/>
    <property type="evidence" value="ECO:0007669"/>
    <property type="project" value="TreeGrafter"/>
</dbReference>
<dbReference type="InterPro" id="IPR005119">
    <property type="entry name" value="LysR_subst-bd"/>
</dbReference>
<dbReference type="FunFam" id="1.10.10.10:FF:000001">
    <property type="entry name" value="LysR family transcriptional regulator"/>
    <property type="match status" value="1"/>
</dbReference>
<dbReference type="Gene3D" id="3.40.190.290">
    <property type="match status" value="1"/>
</dbReference>
<dbReference type="OrthoDB" id="9803735at2"/>
<name>A0A3M7TNI8_9BACI</name>
<evidence type="ECO:0000256" key="4">
    <source>
        <dbReference type="ARBA" id="ARBA00023163"/>
    </source>
</evidence>
<accession>A0A3M7TNI8</accession>
<evidence type="ECO:0000259" key="5">
    <source>
        <dbReference type="PROSITE" id="PS50931"/>
    </source>
</evidence>
<dbReference type="SUPFAM" id="SSF53850">
    <property type="entry name" value="Periplasmic binding protein-like II"/>
    <property type="match status" value="1"/>
</dbReference>
<organism evidence="6 7">
    <name type="scientific">Alteribacter keqinensis</name>
    <dbReference type="NCBI Taxonomy" id="2483800"/>
    <lineage>
        <taxon>Bacteria</taxon>
        <taxon>Bacillati</taxon>
        <taxon>Bacillota</taxon>
        <taxon>Bacilli</taxon>
        <taxon>Bacillales</taxon>
        <taxon>Bacillaceae</taxon>
        <taxon>Alteribacter</taxon>
    </lineage>
</organism>
<dbReference type="PANTHER" id="PTHR30346:SF28">
    <property type="entry name" value="HTH-TYPE TRANSCRIPTIONAL REGULATOR CYNR"/>
    <property type="match status" value="1"/>
</dbReference>
<dbReference type="GO" id="GO:0003677">
    <property type="term" value="F:DNA binding"/>
    <property type="evidence" value="ECO:0007669"/>
    <property type="project" value="UniProtKB-KW"/>
</dbReference>
<dbReference type="AlphaFoldDB" id="A0A3M7TNI8"/>
<dbReference type="PROSITE" id="PS50931">
    <property type="entry name" value="HTH_LYSR"/>
    <property type="match status" value="1"/>
</dbReference>
<protein>
    <submittedName>
        <fullName evidence="6">LysR family transcriptional regulator</fullName>
    </submittedName>
</protein>
<dbReference type="Pfam" id="PF03466">
    <property type="entry name" value="LysR_substrate"/>
    <property type="match status" value="1"/>
</dbReference>
<evidence type="ECO:0000313" key="6">
    <source>
        <dbReference type="EMBL" id="RNA66686.1"/>
    </source>
</evidence>
<dbReference type="Gene3D" id="1.10.10.10">
    <property type="entry name" value="Winged helix-like DNA-binding domain superfamily/Winged helix DNA-binding domain"/>
    <property type="match status" value="1"/>
</dbReference>
<dbReference type="InterPro" id="IPR036390">
    <property type="entry name" value="WH_DNA-bd_sf"/>
</dbReference>
<evidence type="ECO:0000256" key="3">
    <source>
        <dbReference type="ARBA" id="ARBA00023125"/>
    </source>
</evidence>
<dbReference type="CDD" id="cd05466">
    <property type="entry name" value="PBP2_LTTR_substrate"/>
    <property type="match status" value="1"/>
</dbReference>
<reference evidence="6 7" key="1">
    <citation type="submission" date="2018-10" db="EMBL/GenBank/DDBJ databases">
        <title>Bacillus Keqinensis sp. nov., a moderately halophilic bacterium isolated from a saline-alkaline lake.</title>
        <authorList>
            <person name="Wang H."/>
        </authorList>
    </citation>
    <scope>NUCLEOTIDE SEQUENCE [LARGE SCALE GENOMIC DNA]</scope>
    <source>
        <strain evidence="6 7">KQ-3</strain>
    </source>
</reference>
<dbReference type="PRINTS" id="PR00039">
    <property type="entry name" value="HTHLYSR"/>
</dbReference>
<dbReference type="Proteomes" id="UP000278746">
    <property type="component" value="Unassembled WGS sequence"/>
</dbReference>
<dbReference type="Pfam" id="PF00126">
    <property type="entry name" value="HTH_1"/>
    <property type="match status" value="1"/>
</dbReference>
<comment type="similarity">
    <text evidence="1">Belongs to the LysR transcriptional regulatory family.</text>
</comment>
<dbReference type="InterPro" id="IPR036388">
    <property type="entry name" value="WH-like_DNA-bd_sf"/>
</dbReference>
<feature type="domain" description="HTH lysR-type" evidence="5">
    <location>
        <begin position="1"/>
        <end position="58"/>
    </location>
</feature>
<comment type="caution">
    <text evidence="6">The sequence shown here is derived from an EMBL/GenBank/DDBJ whole genome shotgun (WGS) entry which is preliminary data.</text>
</comment>
<evidence type="ECO:0000256" key="2">
    <source>
        <dbReference type="ARBA" id="ARBA00023015"/>
    </source>
</evidence>
<dbReference type="EMBL" id="RHIB01000003">
    <property type="protein sequence ID" value="RNA66686.1"/>
    <property type="molecule type" value="Genomic_DNA"/>
</dbReference>
<dbReference type="InterPro" id="IPR000847">
    <property type="entry name" value="LysR_HTH_N"/>
</dbReference>
<sequence length="293" mass="33569">MDIKQLKYFCTIAEEKQITKAARRLHMAQPPLSQQLKSLETELGVMLFERNGRTMELTQAGTLLLKKAERILQEMDEIRHEVKESDKGLRGKLAIGTVKSCFSYLPERIRDFRASYPAVSFLLRDGDSYQIGELVKNRDVELGIVRLPLEMREFDHIQLPDEEYVGVFHRDLAPPDMNETLQMASFEGVPLLLLHRVSGAGQYEMILEECRKHNFEPTVLCECPDVTMLLSLVSKGVGATIVPRSTLLSFQSPELAVFDIEDAEVRAKSALIWLKQRHLSNQARRFTEEFKDM</sequence>
<dbReference type="GO" id="GO:0003700">
    <property type="term" value="F:DNA-binding transcription factor activity"/>
    <property type="evidence" value="ECO:0007669"/>
    <property type="project" value="InterPro"/>
</dbReference>
<proteinExistence type="inferred from homology"/>